<evidence type="ECO:0000313" key="3">
    <source>
        <dbReference type="EMBL" id="MFC1853930.1"/>
    </source>
</evidence>
<keyword evidence="2" id="KW-1133">Transmembrane helix</keyword>
<feature type="region of interest" description="Disordered" evidence="1">
    <location>
        <begin position="174"/>
        <end position="195"/>
    </location>
</feature>
<dbReference type="EMBL" id="JBHPBY010000650">
    <property type="protein sequence ID" value="MFC1853930.1"/>
    <property type="molecule type" value="Genomic_DNA"/>
</dbReference>
<evidence type="ECO:0000256" key="2">
    <source>
        <dbReference type="SAM" id="Phobius"/>
    </source>
</evidence>
<evidence type="ECO:0000313" key="4">
    <source>
        <dbReference type="Proteomes" id="UP001594351"/>
    </source>
</evidence>
<comment type="caution">
    <text evidence="3">The sequence shown here is derived from an EMBL/GenBank/DDBJ whole genome shotgun (WGS) entry which is preliminary data.</text>
</comment>
<reference evidence="3 4" key="1">
    <citation type="submission" date="2024-09" db="EMBL/GenBank/DDBJ databases">
        <title>Laminarin stimulates single cell rates of sulfate reduction while oxygen inhibits transcriptomic activity in coastal marine sediment.</title>
        <authorList>
            <person name="Lindsay M."/>
            <person name="Orcutt B."/>
            <person name="Emerson D."/>
            <person name="Stepanauskas R."/>
            <person name="D'Angelo T."/>
        </authorList>
    </citation>
    <scope>NUCLEOTIDE SEQUENCE [LARGE SCALE GENOMIC DNA]</scope>
    <source>
        <strain evidence="3">SAG AM-311-K15</strain>
    </source>
</reference>
<keyword evidence="2" id="KW-0472">Membrane</keyword>
<sequence length="195" mass="21880">MKLVSKQPQSVPSKHASEEDIQAENSWSEVLFARLLIGIIILMCAEVFSGASLPLGLWHPWTLSVTYWLYFAHFFFFTTLAVRTGRTSLSALYLWGVLCGLYESWITKVIWHGFSGDGKLAMGNIGPYGFAEISMVFIFHPMMSFILPLAVTCLALAKGIREWSEHTEELCEIRSDKENVEQTPEGDGLKAAPEE</sequence>
<evidence type="ECO:0000256" key="1">
    <source>
        <dbReference type="SAM" id="MobiDB-lite"/>
    </source>
</evidence>
<accession>A0ABV6Z661</accession>
<organism evidence="3 4">
    <name type="scientific">candidate division CSSED10-310 bacterium</name>
    <dbReference type="NCBI Taxonomy" id="2855610"/>
    <lineage>
        <taxon>Bacteria</taxon>
        <taxon>Bacteria division CSSED10-310</taxon>
    </lineage>
</organism>
<feature type="transmembrane region" description="Helical" evidence="2">
    <location>
        <begin position="92"/>
        <end position="114"/>
    </location>
</feature>
<feature type="transmembrane region" description="Helical" evidence="2">
    <location>
        <begin position="31"/>
        <end position="55"/>
    </location>
</feature>
<feature type="transmembrane region" description="Helical" evidence="2">
    <location>
        <begin position="67"/>
        <end position="85"/>
    </location>
</feature>
<feature type="transmembrane region" description="Helical" evidence="2">
    <location>
        <begin position="134"/>
        <end position="157"/>
    </location>
</feature>
<dbReference type="Proteomes" id="UP001594351">
    <property type="component" value="Unassembled WGS sequence"/>
</dbReference>
<protein>
    <submittedName>
        <fullName evidence="3">Uncharacterized protein</fullName>
    </submittedName>
</protein>
<gene>
    <name evidence="3" type="ORF">ACFL27_27415</name>
</gene>
<name>A0ABV6Z661_UNCC1</name>
<keyword evidence="2" id="KW-0812">Transmembrane</keyword>
<proteinExistence type="predicted"/>
<keyword evidence="4" id="KW-1185">Reference proteome</keyword>